<dbReference type="PRINTS" id="PR01415">
    <property type="entry name" value="ANKYRIN"/>
</dbReference>
<protein>
    <submittedName>
        <fullName evidence="4">Uncharacterized protein</fullName>
    </submittedName>
</protein>
<dbReference type="EMBL" id="JACMRX010000005">
    <property type="protein sequence ID" value="KAF7990077.1"/>
    <property type="molecule type" value="Genomic_DNA"/>
</dbReference>
<dbReference type="InterPro" id="IPR002110">
    <property type="entry name" value="Ankyrin_rpt"/>
</dbReference>
<dbReference type="SMART" id="SM00248">
    <property type="entry name" value="ANK"/>
    <property type="match status" value="7"/>
</dbReference>
<dbReference type="Gene3D" id="1.25.40.20">
    <property type="entry name" value="Ankyrin repeat-containing domain"/>
    <property type="match status" value="2"/>
</dbReference>
<gene>
    <name evidence="4" type="ORF">HCN44_009020</name>
</gene>
<name>A0A835CNB2_APHGI</name>
<reference evidence="4 5" key="1">
    <citation type="submission" date="2020-08" db="EMBL/GenBank/DDBJ databases">
        <title>Aphidius gifuensis genome sequencing and assembly.</title>
        <authorList>
            <person name="Du Z."/>
        </authorList>
    </citation>
    <scope>NUCLEOTIDE SEQUENCE [LARGE SCALE GENOMIC DNA]</scope>
    <source>
        <strain evidence="4">YNYX2018</strain>
        <tissue evidence="4">Adults</tissue>
    </source>
</reference>
<evidence type="ECO:0000256" key="2">
    <source>
        <dbReference type="ARBA" id="ARBA00023043"/>
    </source>
</evidence>
<dbReference type="PANTHER" id="PTHR24126">
    <property type="entry name" value="ANKYRIN REPEAT, PH AND SEC7 DOMAIN CONTAINING PROTEIN SECG-RELATED"/>
    <property type="match status" value="1"/>
</dbReference>
<dbReference type="Pfam" id="PF12796">
    <property type="entry name" value="Ank_2"/>
    <property type="match status" value="3"/>
</dbReference>
<dbReference type="Proteomes" id="UP000639338">
    <property type="component" value="Unassembled WGS sequence"/>
</dbReference>
<accession>A0A835CNB2</accession>
<dbReference type="InterPro" id="IPR036770">
    <property type="entry name" value="Ankyrin_rpt-contain_sf"/>
</dbReference>
<evidence type="ECO:0000256" key="3">
    <source>
        <dbReference type="PROSITE-ProRule" id="PRU00023"/>
    </source>
</evidence>
<organism evidence="4 5">
    <name type="scientific">Aphidius gifuensis</name>
    <name type="common">Parasitoid wasp</name>
    <dbReference type="NCBI Taxonomy" id="684658"/>
    <lineage>
        <taxon>Eukaryota</taxon>
        <taxon>Metazoa</taxon>
        <taxon>Ecdysozoa</taxon>
        <taxon>Arthropoda</taxon>
        <taxon>Hexapoda</taxon>
        <taxon>Insecta</taxon>
        <taxon>Pterygota</taxon>
        <taxon>Neoptera</taxon>
        <taxon>Endopterygota</taxon>
        <taxon>Hymenoptera</taxon>
        <taxon>Apocrita</taxon>
        <taxon>Ichneumonoidea</taxon>
        <taxon>Braconidae</taxon>
        <taxon>Aphidiinae</taxon>
        <taxon>Aphidius</taxon>
    </lineage>
</organism>
<sequence>MNNDDDIAKELLRATQKGDLKNLKIIINNYDIKDWTKYRQNNFDDTALHVASREGHFEIVKYLCNEWSHPAFKVDVTNKDMKRPLHEAAQFSKSNIVEFLIKQGATVDVLKRADWTPLMLACTKDGTDALNCVKILLDAKADVKIKNKDGWNALLIACRTGDIDIIKLLIKTMPESIKTTSKNGRTALHILAYHGCSEAIDYLLLLEPKLLEITDSSGSTPLHESVKSLNFEIFKKLIKHGADFKITNCVGQNILHIAVVVCNIQVIDYILSNCLIDLHICDNYGTNPLALAQRYQLNNVIDLLIKYDTSA</sequence>
<comment type="caution">
    <text evidence="4">The sequence shown here is derived from an EMBL/GenBank/DDBJ whole genome shotgun (WGS) entry which is preliminary data.</text>
</comment>
<dbReference type="PROSITE" id="PS50297">
    <property type="entry name" value="ANK_REP_REGION"/>
    <property type="match status" value="2"/>
</dbReference>
<evidence type="ECO:0000313" key="5">
    <source>
        <dbReference type="Proteomes" id="UP000639338"/>
    </source>
</evidence>
<dbReference type="PROSITE" id="PS50088">
    <property type="entry name" value="ANK_REPEAT"/>
    <property type="match status" value="3"/>
</dbReference>
<keyword evidence="5" id="KW-1185">Reference proteome</keyword>
<evidence type="ECO:0000313" key="4">
    <source>
        <dbReference type="EMBL" id="KAF7990077.1"/>
    </source>
</evidence>
<evidence type="ECO:0000256" key="1">
    <source>
        <dbReference type="ARBA" id="ARBA00022737"/>
    </source>
</evidence>
<keyword evidence="2 3" id="KW-0040">ANK repeat</keyword>
<dbReference type="PANTHER" id="PTHR24126:SF14">
    <property type="entry name" value="ANK_REP_REGION DOMAIN-CONTAINING PROTEIN"/>
    <property type="match status" value="1"/>
</dbReference>
<proteinExistence type="predicted"/>
<dbReference type="OrthoDB" id="194358at2759"/>
<feature type="repeat" description="ANK" evidence="3">
    <location>
        <begin position="80"/>
        <end position="112"/>
    </location>
</feature>
<feature type="repeat" description="ANK" evidence="3">
    <location>
        <begin position="217"/>
        <end position="249"/>
    </location>
</feature>
<keyword evidence="1" id="KW-0677">Repeat</keyword>
<feature type="repeat" description="ANK" evidence="3">
    <location>
        <begin position="113"/>
        <end position="148"/>
    </location>
</feature>
<dbReference type="AlphaFoldDB" id="A0A835CNB2"/>
<dbReference type="SUPFAM" id="SSF48403">
    <property type="entry name" value="Ankyrin repeat"/>
    <property type="match status" value="1"/>
</dbReference>